<dbReference type="GO" id="GO:0061799">
    <property type="term" value="F:cyclic pyranopterin monophosphate synthase activity"/>
    <property type="evidence" value="ECO:0007669"/>
    <property type="project" value="UniProtKB-UniRule"/>
</dbReference>
<name>A0A174JET4_9FIRM</name>
<feature type="domain" description="Molybdopterin cofactor biosynthesis C (MoaC)" evidence="7">
    <location>
        <begin position="15"/>
        <end position="150"/>
    </location>
</feature>
<dbReference type="GeneID" id="96227414"/>
<evidence type="ECO:0000256" key="1">
    <source>
        <dbReference type="ARBA" id="ARBA00001637"/>
    </source>
</evidence>
<evidence type="ECO:0000256" key="6">
    <source>
        <dbReference type="HAMAP-Rule" id="MF_01224"/>
    </source>
</evidence>
<dbReference type="Gene3D" id="3.30.70.640">
    <property type="entry name" value="Molybdopterin cofactor biosynthesis C (MoaC) domain"/>
    <property type="match status" value="1"/>
</dbReference>
<dbReference type="Proteomes" id="UP000095485">
    <property type="component" value="Unassembled WGS sequence"/>
</dbReference>
<proteinExistence type="inferred from homology"/>
<dbReference type="InterPro" id="IPR050105">
    <property type="entry name" value="MoCo_biosynth_MoaA/MoaC"/>
</dbReference>
<dbReference type="GO" id="GO:0006777">
    <property type="term" value="P:Mo-molybdopterin cofactor biosynthetic process"/>
    <property type="evidence" value="ECO:0007669"/>
    <property type="project" value="UniProtKB-UniRule"/>
</dbReference>
<comment type="similarity">
    <text evidence="6">Belongs to the MoaC family.</text>
</comment>
<protein>
    <recommendedName>
        <fullName evidence="3 6">Cyclic pyranopterin monophosphate synthase</fullName>
        <ecNumber evidence="3 6">4.6.1.17</ecNumber>
    </recommendedName>
    <alternativeName>
        <fullName evidence="6">Molybdenum cofactor biosynthesis protein C</fullName>
    </alternativeName>
</protein>
<dbReference type="CDD" id="cd01420">
    <property type="entry name" value="MoaC_PE"/>
    <property type="match status" value="1"/>
</dbReference>
<dbReference type="PANTHER" id="PTHR22960">
    <property type="entry name" value="MOLYBDOPTERIN COFACTOR SYNTHESIS PROTEIN A"/>
    <property type="match status" value="1"/>
</dbReference>
<sequence>MGEFTHFNEQGHAVMVDVSEKSDTVREATAMGRISMSQECFEKVKTGGMKKGDVLGTARIAGIMGAKRTSELIPLCHILNLSKVMIEFEYIEAACEIEACCTAKTVGKTGVEMEALTGVQVALLTIYDMCKAVDKGMCMKDIRLLEKTGGKSGVWKAGQEKNI</sequence>
<dbReference type="Pfam" id="PF01967">
    <property type="entry name" value="MoaC"/>
    <property type="match status" value="1"/>
</dbReference>
<dbReference type="OrthoDB" id="9794429at2"/>
<dbReference type="EC" id="4.6.1.17" evidence="3 6"/>
<dbReference type="AlphaFoldDB" id="A0A174JET4"/>
<dbReference type="HAMAP" id="MF_01224_B">
    <property type="entry name" value="MoaC_B"/>
    <property type="match status" value="1"/>
</dbReference>
<evidence type="ECO:0000313" key="8">
    <source>
        <dbReference type="EMBL" id="CUO96407.1"/>
    </source>
</evidence>
<gene>
    <name evidence="6 8" type="primary">moaC</name>
    <name evidence="8" type="ORF">ERS852526_00101</name>
</gene>
<dbReference type="EMBL" id="CZAY01000001">
    <property type="protein sequence ID" value="CUO96407.1"/>
    <property type="molecule type" value="Genomic_DNA"/>
</dbReference>
<dbReference type="STRING" id="88431.ERS852423_00950"/>
<dbReference type="NCBIfam" id="TIGR00581">
    <property type="entry name" value="moaC"/>
    <property type="match status" value="1"/>
</dbReference>
<reference evidence="8 9" key="1">
    <citation type="submission" date="2015-09" db="EMBL/GenBank/DDBJ databases">
        <authorList>
            <consortium name="Pathogen Informatics"/>
        </authorList>
    </citation>
    <scope>NUCLEOTIDE SEQUENCE [LARGE SCALE GENOMIC DNA]</scope>
    <source>
        <strain evidence="8 9">2789STDY5834914</strain>
    </source>
</reference>
<comment type="subunit">
    <text evidence="6">Homohexamer; trimer of dimers.</text>
</comment>
<evidence type="ECO:0000313" key="9">
    <source>
        <dbReference type="Proteomes" id="UP000095485"/>
    </source>
</evidence>
<organism evidence="8 9">
    <name type="scientific">Dorea longicatena</name>
    <dbReference type="NCBI Taxonomy" id="88431"/>
    <lineage>
        <taxon>Bacteria</taxon>
        <taxon>Bacillati</taxon>
        <taxon>Bacillota</taxon>
        <taxon>Clostridia</taxon>
        <taxon>Lachnospirales</taxon>
        <taxon>Lachnospiraceae</taxon>
        <taxon>Dorea</taxon>
    </lineage>
</organism>
<dbReference type="SUPFAM" id="SSF55040">
    <property type="entry name" value="Molybdenum cofactor biosynthesis protein C, MoaC"/>
    <property type="match status" value="1"/>
</dbReference>
<dbReference type="NCBIfam" id="NF006870">
    <property type="entry name" value="PRK09364.1"/>
    <property type="match status" value="1"/>
</dbReference>
<evidence type="ECO:0000256" key="5">
    <source>
        <dbReference type="ARBA" id="ARBA00023239"/>
    </source>
</evidence>
<dbReference type="InterPro" id="IPR023045">
    <property type="entry name" value="MoaC"/>
</dbReference>
<evidence type="ECO:0000256" key="2">
    <source>
        <dbReference type="ARBA" id="ARBA00005046"/>
    </source>
</evidence>
<dbReference type="RefSeq" id="WP_055281073.1">
    <property type="nucleotide sequence ID" value="NZ_CZAY01000001.1"/>
</dbReference>
<accession>A0A174JET4</accession>
<dbReference type="InterPro" id="IPR002820">
    <property type="entry name" value="Mopterin_CF_biosynth-C_dom"/>
</dbReference>
<evidence type="ECO:0000256" key="3">
    <source>
        <dbReference type="ARBA" id="ARBA00012575"/>
    </source>
</evidence>
<comment type="catalytic activity">
    <reaction evidence="1 6">
        <text>(8S)-3',8-cyclo-7,8-dihydroguanosine 5'-triphosphate = cyclic pyranopterin phosphate + diphosphate</text>
        <dbReference type="Rhea" id="RHEA:49580"/>
        <dbReference type="ChEBI" id="CHEBI:33019"/>
        <dbReference type="ChEBI" id="CHEBI:59648"/>
        <dbReference type="ChEBI" id="CHEBI:131766"/>
        <dbReference type="EC" id="4.6.1.17"/>
    </reaction>
</comment>
<dbReference type="UniPathway" id="UPA00344"/>
<keyword evidence="4 6" id="KW-0501">Molybdenum cofactor biosynthesis</keyword>
<evidence type="ECO:0000256" key="4">
    <source>
        <dbReference type="ARBA" id="ARBA00023150"/>
    </source>
</evidence>
<feature type="active site" evidence="6">
    <location>
        <position position="128"/>
    </location>
</feature>
<keyword evidence="5 6" id="KW-0456">Lyase</keyword>
<comment type="function">
    <text evidence="6">Catalyzes the conversion of (8S)-3',8-cyclo-7,8-dihydroguanosine 5'-triphosphate to cyclic pyranopterin monophosphate (cPMP).</text>
</comment>
<dbReference type="InterPro" id="IPR047594">
    <property type="entry name" value="MoaC_bact/euk"/>
</dbReference>
<comment type="pathway">
    <text evidence="2 6">Cofactor biosynthesis; molybdopterin biosynthesis.</text>
</comment>
<feature type="binding site" evidence="6">
    <location>
        <begin position="113"/>
        <end position="114"/>
    </location>
    <ligand>
        <name>substrate</name>
    </ligand>
</feature>
<dbReference type="InterPro" id="IPR036522">
    <property type="entry name" value="MoaC_sf"/>
</dbReference>
<evidence type="ECO:0000259" key="7">
    <source>
        <dbReference type="Pfam" id="PF01967"/>
    </source>
</evidence>
<feature type="binding site" evidence="6">
    <location>
        <begin position="75"/>
        <end position="77"/>
    </location>
    <ligand>
        <name>substrate</name>
    </ligand>
</feature>